<name>A0A846TJT4_9BACI</name>
<dbReference type="Proteomes" id="UP000587942">
    <property type="component" value="Unassembled WGS sequence"/>
</dbReference>
<feature type="chain" id="PRO_5032583740" description="Small peptidoglycan-associated lipoprotein" evidence="1">
    <location>
        <begin position="20"/>
        <end position="108"/>
    </location>
</feature>
<dbReference type="RefSeq" id="WP_167832245.1">
    <property type="nucleotide sequence ID" value="NZ_JAAVUM010000006.1"/>
</dbReference>
<reference evidence="2 3" key="1">
    <citation type="submission" date="2020-03" db="EMBL/GenBank/DDBJ databases">
        <authorList>
            <person name="Sun Q."/>
        </authorList>
    </citation>
    <scope>NUCLEOTIDE SEQUENCE [LARGE SCALE GENOMIC DNA]</scope>
    <source>
        <strain evidence="2 3">KACC 21451</strain>
    </source>
</reference>
<feature type="signal peptide" evidence="1">
    <location>
        <begin position="1"/>
        <end position="19"/>
    </location>
</feature>
<dbReference type="AlphaFoldDB" id="A0A846TJT4"/>
<accession>A0A846TJT4</accession>
<keyword evidence="1" id="KW-0732">Signal</keyword>
<protein>
    <recommendedName>
        <fullName evidence="4">Small peptidoglycan-associated lipoprotein</fullName>
    </recommendedName>
</protein>
<proteinExistence type="predicted"/>
<gene>
    <name evidence="2" type="ORF">GWK17_10040</name>
</gene>
<evidence type="ECO:0000313" key="3">
    <source>
        <dbReference type="Proteomes" id="UP000587942"/>
    </source>
</evidence>
<dbReference type="PROSITE" id="PS51257">
    <property type="entry name" value="PROKAR_LIPOPROTEIN"/>
    <property type="match status" value="1"/>
</dbReference>
<comment type="caution">
    <text evidence="2">The sequence shown here is derived from an EMBL/GenBank/DDBJ whole genome shotgun (WGS) entry which is preliminary data.</text>
</comment>
<sequence>MRYLNVVFLVLVMFLAACSSEEQPETYSMILVSDEENLSGEFTKYIGNNVIEYEHITSLKAALEKYPKYDIEKAPAILIFKNNGGELKKLELKTYDIEEAKDWLEDNQ</sequence>
<evidence type="ECO:0008006" key="4">
    <source>
        <dbReference type="Google" id="ProtNLM"/>
    </source>
</evidence>
<dbReference type="EMBL" id="JAAVUM010000006">
    <property type="protein sequence ID" value="NKE05802.1"/>
    <property type="molecule type" value="Genomic_DNA"/>
</dbReference>
<evidence type="ECO:0000256" key="1">
    <source>
        <dbReference type="SAM" id="SignalP"/>
    </source>
</evidence>
<evidence type="ECO:0000313" key="2">
    <source>
        <dbReference type="EMBL" id="NKE05802.1"/>
    </source>
</evidence>
<organism evidence="2 3">
    <name type="scientific">Mesobacillus selenatarsenatis</name>
    <dbReference type="NCBI Taxonomy" id="388741"/>
    <lineage>
        <taxon>Bacteria</taxon>
        <taxon>Bacillati</taxon>
        <taxon>Bacillota</taxon>
        <taxon>Bacilli</taxon>
        <taxon>Bacillales</taxon>
        <taxon>Bacillaceae</taxon>
        <taxon>Mesobacillus</taxon>
    </lineage>
</organism>